<dbReference type="AlphaFoldDB" id="A0A5C2SBE4"/>
<dbReference type="EMBL" id="ML122266">
    <property type="protein sequence ID" value="RPD60454.1"/>
    <property type="molecule type" value="Genomic_DNA"/>
</dbReference>
<name>A0A5C2SBE4_9APHY</name>
<sequence length="145" mass="15867">MLGALHYLPPVLVNKPDGLKILASIFNAYDTDKIGEFAKAMADIGFHHDLQAGILRLEERETRTQSLAYNVAMLPLDIPVSREIQDMCHRSMSVFLHCRRDLSSHIGAQLAKAEGLKIIAVSTAPGSKGLVTLWGSAAELILFVD</sequence>
<organism evidence="1 2">
    <name type="scientific">Lentinus tigrinus ALCF2SS1-6</name>
    <dbReference type="NCBI Taxonomy" id="1328759"/>
    <lineage>
        <taxon>Eukaryota</taxon>
        <taxon>Fungi</taxon>
        <taxon>Dikarya</taxon>
        <taxon>Basidiomycota</taxon>
        <taxon>Agaricomycotina</taxon>
        <taxon>Agaricomycetes</taxon>
        <taxon>Polyporales</taxon>
        <taxon>Polyporaceae</taxon>
        <taxon>Lentinus</taxon>
    </lineage>
</organism>
<keyword evidence="2" id="KW-1185">Reference proteome</keyword>
<gene>
    <name evidence="1" type="ORF">L227DRAFT_611382</name>
</gene>
<evidence type="ECO:0000313" key="1">
    <source>
        <dbReference type="EMBL" id="RPD60454.1"/>
    </source>
</evidence>
<reference evidence="1" key="1">
    <citation type="journal article" date="2018" name="Genome Biol. Evol.">
        <title>Genomics and development of Lentinus tigrinus, a white-rot wood-decaying mushroom with dimorphic fruiting bodies.</title>
        <authorList>
            <person name="Wu B."/>
            <person name="Xu Z."/>
            <person name="Knudson A."/>
            <person name="Carlson A."/>
            <person name="Chen N."/>
            <person name="Kovaka S."/>
            <person name="LaButti K."/>
            <person name="Lipzen A."/>
            <person name="Pennachio C."/>
            <person name="Riley R."/>
            <person name="Schakwitz W."/>
            <person name="Umezawa K."/>
            <person name="Ohm R.A."/>
            <person name="Grigoriev I.V."/>
            <person name="Nagy L.G."/>
            <person name="Gibbons J."/>
            <person name="Hibbett D."/>
        </authorList>
    </citation>
    <scope>NUCLEOTIDE SEQUENCE [LARGE SCALE GENOMIC DNA]</scope>
    <source>
        <strain evidence="1">ALCF2SS1-6</strain>
    </source>
</reference>
<evidence type="ECO:0000313" key="2">
    <source>
        <dbReference type="Proteomes" id="UP000313359"/>
    </source>
</evidence>
<protein>
    <submittedName>
        <fullName evidence="1">Uncharacterized protein</fullName>
    </submittedName>
</protein>
<dbReference type="Proteomes" id="UP000313359">
    <property type="component" value="Unassembled WGS sequence"/>
</dbReference>
<accession>A0A5C2SBE4</accession>
<proteinExistence type="predicted"/>